<keyword evidence="5" id="KW-0539">Nucleus</keyword>
<evidence type="ECO:0000256" key="1">
    <source>
        <dbReference type="ARBA" id="ARBA00004123"/>
    </source>
</evidence>
<dbReference type="Proteomes" id="UP000182334">
    <property type="component" value="Chromosome II"/>
</dbReference>
<dbReference type="Proteomes" id="UP000182259">
    <property type="component" value="Chromosome VII"/>
</dbReference>
<comment type="subcellular location">
    <subcellularLocation>
        <location evidence="1">Nucleus</location>
    </subcellularLocation>
</comment>
<evidence type="ECO:0000256" key="4">
    <source>
        <dbReference type="ARBA" id="ARBA00023163"/>
    </source>
</evidence>
<evidence type="ECO:0000256" key="3">
    <source>
        <dbReference type="ARBA" id="ARBA00023015"/>
    </source>
</evidence>
<dbReference type="EMBL" id="LT635757">
    <property type="protein sequence ID" value="SGZ48920.1"/>
    <property type="molecule type" value="Genomic_DNA"/>
</dbReference>
<comment type="similarity">
    <text evidence="2">Belongs to the Mediator complex subunit 22 family.</text>
</comment>
<evidence type="ECO:0000313" key="8">
    <source>
        <dbReference type="Proteomes" id="UP000182259"/>
    </source>
</evidence>
<accession>A0A1L0C578</accession>
<dbReference type="GO" id="GO:0006357">
    <property type="term" value="P:regulation of transcription by RNA polymerase II"/>
    <property type="evidence" value="ECO:0007669"/>
    <property type="project" value="InterPro"/>
</dbReference>
<dbReference type="GO" id="GO:0016592">
    <property type="term" value="C:mediator complex"/>
    <property type="evidence" value="ECO:0007669"/>
    <property type="project" value="InterPro"/>
</dbReference>
<evidence type="ECO:0000313" key="9">
    <source>
        <dbReference type="Proteomes" id="UP000182334"/>
    </source>
</evidence>
<reference evidence="8" key="1">
    <citation type="submission" date="2016-10" db="EMBL/GenBank/DDBJ databases">
        <authorList>
            <person name="Geijer C."/>
            <person name="Jareborg N."/>
            <person name="Dainat J."/>
        </authorList>
    </citation>
    <scope>NUCLEOTIDE SEQUENCE [LARGE SCALE GENOMIC DNA]</scope>
    <source>
        <strain evidence="8">PYCC 4715</strain>
    </source>
</reference>
<evidence type="ECO:0000313" key="7">
    <source>
        <dbReference type="EMBL" id="SGZ58683.1"/>
    </source>
</evidence>
<keyword evidence="3" id="KW-0805">Transcription regulation</keyword>
<organism evidence="7 8">
    <name type="scientific">Sungouiella intermedia</name>
    <dbReference type="NCBI Taxonomy" id="45354"/>
    <lineage>
        <taxon>Eukaryota</taxon>
        <taxon>Fungi</taxon>
        <taxon>Dikarya</taxon>
        <taxon>Ascomycota</taxon>
        <taxon>Saccharomycotina</taxon>
        <taxon>Pichiomycetes</taxon>
        <taxon>Metschnikowiaceae</taxon>
        <taxon>Sungouiella</taxon>
    </lineage>
</organism>
<dbReference type="InterPro" id="IPR009332">
    <property type="entry name" value="Med22"/>
</dbReference>
<name>A0A1L0C578_9ASCO</name>
<keyword evidence="4" id="KW-0804">Transcription</keyword>
<reference evidence="7 9" key="2">
    <citation type="submission" date="2016-10" db="EMBL/GenBank/DDBJ databases">
        <authorList>
            <person name="de Groot N.N."/>
        </authorList>
    </citation>
    <scope>NUCLEOTIDE SEQUENCE [LARGE SCALE GENOMIC DNA]</scope>
    <source>
        <strain evidence="6 9">CBS 141442</strain>
        <strain evidence="7">PYCC 4715</strain>
    </source>
</reference>
<dbReference type="EMBL" id="LT635770">
    <property type="protein sequence ID" value="SGZ58683.1"/>
    <property type="molecule type" value="Genomic_DNA"/>
</dbReference>
<dbReference type="STRING" id="45354.A0A1L0C578"/>
<proteinExistence type="inferred from homology"/>
<dbReference type="AlphaFoldDB" id="A0A1L0C578"/>
<keyword evidence="9" id="KW-1185">Reference proteome</keyword>
<dbReference type="Pfam" id="PF06179">
    <property type="entry name" value="Med22"/>
    <property type="match status" value="1"/>
</dbReference>
<evidence type="ECO:0000256" key="5">
    <source>
        <dbReference type="ARBA" id="ARBA00023242"/>
    </source>
</evidence>
<dbReference type="GO" id="GO:0003712">
    <property type="term" value="F:transcription coregulator activity"/>
    <property type="evidence" value="ECO:0007669"/>
    <property type="project" value="InterPro"/>
</dbReference>
<sequence length="88" mass="10104">MFDKSIIQDKSRELLAVENLTLESDALTIIRLCKDLLTITRGLRETWCLGTMKVNTNQVNEKASDEEIQAVFKKFNELTDRISALERS</sequence>
<protein>
    <submittedName>
        <fullName evidence="6">CIC11C00000004385</fullName>
    </submittedName>
    <submittedName>
        <fullName evidence="7">CIC11C00000004637</fullName>
    </submittedName>
</protein>
<evidence type="ECO:0000256" key="2">
    <source>
        <dbReference type="ARBA" id="ARBA00005942"/>
    </source>
</evidence>
<evidence type="ECO:0000313" key="6">
    <source>
        <dbReference type="EMBL" id="SGZ48920.1"/>
    </source>
</evidence>
<dbReference type="Gene3D" id="6.10.280.160">
    <property type="entry name" value="Mediator of RNA polymerase II transcription subunit 22"/>
    <property type="match status" value="1"/>
</dbReference>
<dbReference type="OrthoDB" id="203279at2759"/>
<gene>
    <name evidence="7" type="ORF">SAMEA4029009_CIC11G00000004637</name>
    <name evidence="6" type="ORF">SAMEA4029010_CIC11G00000004385</name>
</gene>